<accession>A0A381QBC8</accession>
<protein>
    <submittedName>
        <fullName evidence="1">Uncharacterized protein</fullName>
    </submittedName>
</protein>
<sequence>MRRIQAFFGHKEATYAFRACGASTKSDFNVRAAKAMRGVNRYTLSTVRSKNYDGSFTVDKYENIKDKLKILNMKMRELGYAQPIKELRFKVWAEKESQIISDGEHYNKKLFKKPISMMVDGKTSNLKEAIDKGEVSRNLFVFLSRANWGRWQRKSTKRTEAWPHGDSIICTLWTKCATLHYKKTNSNDDVKTLDVKKGDVTIAEYEDLWIGDIVGSFAEAFHIIYKDTVLTPLDKGSYKNPIMTTAAEAEARWNRMDGTEWVQENTLNTDLEG</sequence>
<reference evidence="1" key="1">
    <citation type="submission" date="2018-05" db="EMBL/GenBank/DDBJ databases">
        <authorList>
            <person name="Lanie J.A."/>
            <person name="Ng W.-L."/>
            <person name="Kazmierczak K.M."/>
            <person name="Andrzejewski T.M."/>
            <person name="Davidsen T.M."/>
            <person name="Wayne K.J."/>
            <person name="Tettelin H."/>
            <person name="Glass J.I."/>
            <person name="Rusch D."/>
            <person name="Podicherti R."/>
            <person name="Tsui H.-C.T."/>
            <person name="Winkler M.E."/>
        </authorList>
    </citation>
    <scope>NUCLEOTIDE SEQUENCE</scope>
</reference>
<proteinExistence type="predicted"/>
<dbReference type="EMBL" id="UINC01001285">
    <property type="protein sequence ID" value="SUZ76631.1"/>
    <property type="molecule type" value="Genomic_DNA"/>
</dbReference>
<evidence type="ECO:0000313" key="1">
    <source>
        <dbReference type="EMBL" id="SUZ76631.1"/>
    </source>
</evidence>
<organism evidence="1">
    <name type="scientific">marine metagenome</name>
    <dbReference type="NCBI Taxonomy" id="408172"/>
    <lineage>
        <taxon>unclassified sequences</taxon>
        <taxon>metagenomes</taxon>
        <taxon>ecological metagenomes</taxon>
    </lineage>
</organism>
<name>A0A381QBC8_9ZZZZ</name>
<gene>
    <name evidence="1" type="ORF">METZ01_LOCUS29485</name>
</gene>
<dbReference type="AlphaFoldDB" id="A0A381QBC8"/>